<evidence type="ECO:0000256" key="1">
    <source>
        <dbReference type="SAM" id="MobiDB-lite"/>
    </source>
</evidence>
<evidence type="ECO:0000313" key="3">
    <source>
        <dbReference type="Proteomes" id="UP000813824"/>
    </source>
</evidence>
<accession>A0A8K0UKK5</accession>
<feature type="compositionally biased region" description="Basic and acidic residues" evidence="1">
    <location>
        <begin position="832"/>
        <end position="852"/>
    </location>
</feature>
<dbReference type="AlphaFoldDB" id="A0A8K0UKK5"/>
<dbReference type="OrthoDB" id="2804270at2759"/>
<protein>
    <submittedName>
        <fullName evidence="2">Uncharacterized protein</fullName>
    </submittedName>
</protein>
<gene>
    <name evidence="2" type="ORF">BXZ70DRAFT_947985</name>
</gene>
<feature type="region of interest" description="Disordered" evidence="1">
    <location>
        <begin position="769"/>
        <end position="801"/>
    </location>
</feature>
<organism evidence="2 3">
    <name type="scientific">Cristinia sonorae</name>
    <dbReference type="NCBI Taxonomy" id="1940300"/>
    <lineage>
        <taxon>Eukaryota</taxon>
        <taxon>Fungi</taxon>
        <taxon>Dikarya</taxon>
        <taxon>Basidiomycota</taxon>
        <taxon>Agaricomycotina</taxon>
        <taxon>Agaricomycetes</taxon>
        <taxon>Agaricomycetidae</taxon>
        <taxon>Agaricales</taxon>
        <taxon>Pleurotineae</taxon>
        <taxon>Stephanosporaceae</taxon>
        <taxon>Cristinia</taxon>
    </lineage>
</organism>
<evidence type="ECO:0000313" key="2">
    <source>
        <dbReference type="EMBL" id="KAH8094552.1"/>
    </source>
</evidence>
<keyword evidence="3" id="KW-1185">Reference proteome</keyword>
<comment type="caution">
    <text evidence="2">The sequence shown here is derived from an EMBL/GenBank/DDBJ whole genome shotgun (WGS) entry which is preliminary data.</text>
</comment>
<name>A0A8K0UKK5_9AGAR</name>
<reference evidence="2" key="1">
    <citation type="journal article" date="2021" name="New Phytol.">
        <title>Evolutionary innovations through gain and loss of genes in the ectomycorrhizal Boletales.</title>
        <authorList>
            <person name="Wu G."/>
            <person name="Miyauchi S."/>
            <person name="Morin E."/>
            <person name="Kuo A."/>
            <person name="Drula E."/>
            <person name="Varga T."/>
            <person name="Kohler A."/>
            <person name="Feng B."/>
            <person name="Cao Y."/>
            <person name="Lipzen A."/>
            <person name="Daum C."/>
            <person name="Hundley H."/>
            <person name="Pangilinan J."/>
            <person name="Johnson J."/>
            <person name="Barry K."/>
            <person name="LaButti K."/>
            <person name="Ng V."/>
            <person name="Ahrendt S."/>
            <person name="Min B."/>
            <person name="Choi I.G."/>
            <person name="Park H."/>
            <person name="Plett J.M."/>
            <person name="Magnuson J."/>
            <person name="Spatafora J.W."/>
            <person name="Nagy L.G."/>
            <person name="Henrissat B."/>
            <person name="Grigoriev I.V."/>
            <person name="Yang Z.L."/>
            <person name="Xu J."/>
            <person name="Martin F.M."/>
        </authorList>
    </citation>
    <scope>NUCLEOTIDE SEQUENCE</scope>
    <source>
        <strain evidence="2">KKN 215</strain>
    </source>
</reference>
<feature type="region of interest" description="Disordered" evidence="1">
    <location>
        <begin position="676"/>
        <end position="696"/>
    </location>
</feature>
<feature type="compositionally biased region" description="Basic and acidic residues" evidence="1">
    <location>
        <begin position="904"/>
        <end position="919"/>
    </location>
</feature>
<dbReference type="Proteomes" id="UP000813824">
    <property type="component" value="Unassembled WGS sequence"/>
</dbReference>
<proteinExistence type="predicted"/>
<feature type="region of interest" description="Disordered" evidence="1">
    <location>
        <begin position="904"/>
        <end position="986"/>
    </location>
</feature>
<feature type="region of interest" description="Disordered" evidence="1">
    <location>
        <begin position="813"/>
        <end position="863"/>
    </location>
</feature>
<sequence>MESLTNSNNPRASAQPRLAKFKTAVSQFARKVKLATKLKKKSTQHPAGPAFLECNPKATPGYVLIREASCPSLTSSVDTAESLALPSPVLAYDSPVKSLKRMTREDSIARRWSALCDVKEPAPKAPYVALNARLSTIMPAPRARVNASDEETGLKIETTVKKEEEADIGDEVKMAAVPVETESVGEDIAVDQASEEFAILSSVSLTVIPTSHDEFLVLAAITVLDVTSEPTDIHADAAFNVLCSFDSSLFLSTHSPRSEEFLVLGAIQRFPTSATVEAEALCSLAGLFTGEADVEAEWGVLCGVDVEGILMVMAMTTQEEALPVFVIASASTIADLADEEEISTITLVIDNTAQTTDNQEDAAITLLSSFDTSLFLFADSPRSDEFLILGAIQRFPTSATVEAEALCALIGLFAEEPDLEVEWEVLCGMNVDGLLEEVVICAIASAQSLVEVAFESSPPSSEEISKEVTPTFVIASASTIAELGGGEGGIEEGEAEEVEVEEEIKEGEVEEEIVEEPIAAEEKIGEVSRDAVVVEEIVIEEVAVQVTPSVVVAPAQATNHSPVQPATALTPSTSVSEVSTTVNTQESVRASSSAPVISSNKIQTASESALRPCSCWVVISCAHEKGKAREAELLQQVEELKTVTNTTPSAPPKQCVTCHESCAKCATAPVALAGGPPPPPPPGPPPPMYTAPPPVTGVKVTDGKLNAVEATDDNARAPSDIANEIKRRLAQFSDGKMGLKSMTINRNDPNNHRITDIASEVKSRFLRSSAGGLKTTGPRDNDQEGESSGTNTQEEDEGEDDYISRRAVKLKATKSPFLAPPPATTDTSEGECEGRRMVALKPKSENADKKIEIPASNEEEEEEDYISRRMVTLKPVKRLIDTPSLAPPITTSDANKDDCEVHRMFALKPRSENTDKQNDTPDNDEEEEDYASRRMVALKPVKKIVQTPSDDEAPIPRRIVTLKPKSDATSNSSEPEDQTPEPKVDFKSALKRVEHEDDTNKHTLHQSRVHASKLLAGLTKTAGPQARSFGTDLTNRDLRGVLSKRPVQSDVVSAGGAEPISAAAHITETAYTENPLRECEMTPSSEVVSEAVPPPEESASTFKYTRVARAPSISEAPWKTQVLKFKIPELNASDNVRDDKTRRDLAALRSMGRVGKGSHIIANSRAFGGTSTANAGAEEYEKTLPLHCLELIERIRKRNASAECQD</sequence>
<feature type="compositionally biased region" description="Pro residues" evidence="1">
    <location>
        <begin position="676"/>
        <end position="695"/>
    </location>
</feature>
<dbReference type="EMBL" id="JAEVFJ010000026">
    <property type="protein sequence ID" value="KAH8094552.1"/>
    <property type="molecule type" value="Genomic_DNA"/>
</dbReference>